<reference evidence="1 2" key="1">
    <citation type="submission" date="2015-01" db="EMBL/GenBank/DDBJ databases">
        <title>Evolution of Trichinella species and genotypes.</title>
        <authorList>
            <person name="Korhonen P.K."/>
            <person name="Edoardo P."/>
            <person name="Giuseppe L.R."/>
            <person name="Gasser R.B."/>
        </authorList>
    </citation>
    <scope>NUCLEOTIDE SEQUENCE [LARGE SCALE GENOMIC DNA]</scope>
    <source>
        <strain evidence="1">ISS2496</strain>
    </source>
</reference>
<evidence type="ECO:0000313" key="2">
    <source>
        <dbReference type="Proteomes" id="UP000054783"/>
    </source>
</evidence>
<accession>A0A0V0Z6X4</accession>
<name>A0A0V0Z6X4_9BILA</name>
<sequence length="89" mass="10168">MIFISVHVFSSKHSNIAVCDRWNEQNFQNLKPIIQSGLENDARINTTYIKISMVDLFKLNTAAFCHCIAIKGHSLARIRVEVTAYDRTV</sequence>
<comment type="caution">
    <text evidence="1">The sequence shown here is derived from an EMBL/GenBank/DDBJ whole genome shotgun (WGS) entry which is preliminary data.</text>
</comment>
<dbReference type="Proteomes" id="UP000054783">
    <property type="component" value="Unassembled WGS sequence"/>
</dbReference>
<dbReference type="AlphaFoldDB" id="A0A0V0Z6X4"/>
<evidence type="ECO:0000313" key="1">
    <source>
        <dbReference type="EMBL" id="KRY08190.1"/>
    </source>
</evidence>
<protein>
    <submittedName>
        <fullName evidence="1">Uncharacterized protein</fullName>
    </submittedName>
</protein>
<dbReference type="EMBL" id="JYDQ01000356">
    <property type="protein sequence ID" value="KRY08190.1"/>
    <property type="molecule type" value="Genomic_DNA"/>
</dbReference>
<keyword evidence="2" id="KW-1185">Reference proteome</keyword>
<proteinExistence type="predicted"/>
<organism evidence="1 2">
    <name type="scientific">Trichinella patagoniensis</name>
    <dbReference type="NCBI Taxonomy" id="990121"/>
    <lineage>
        <taxon>Eukaryota</taxon>
        <taxon>Metazoa</taxon>
        <taxon>Ecdysozoa</taxon>
        <taxon>Nematoda</taxon>
        <taxon>Enoplea</taxon>
        <taxon>Dorylaimia</taxon>
        <taxon>Trichinellida</taxon>
        <taxon>Trichinellidae</taxon>
        <taxon>Trichinella</taxon>
    </lineage>
</organism>
<gene>
    <name evidence="1" type="ORF">T12_9785</name>
</gene>